<dbReference type="PANTHER" id="PTHR43833">
    <property type="entry name" value="POTASSIUM CHANNEL PROTEIN 2-RELATED-RELATED"/>
    <property type="match status" value="1"/>
</dbReference>
<sequence length="219" mass="24267">MRVAIFGLGIFGSNVAKSLFEKKHEVIAIDRRKDLVQKAQEYTTQAIVADCTERELLKNLGLDKVDLAIVSLGSNLSASILLVLYLKELGVEQIIVKAINEDHQKILQLVGANKVVFPERDAAIKLAASVDTPNLVDYLPLSEDYQVMEIVAPQAFKDKTLGELDLRRRYGIQVIAVREAGSEQVNLLTSAEFKIKEGDMLIILGRTEDIEKFKKMAGG</sequence>
<dbReference type="GO" id="GO:0006813">
    <property type="term" value="P:potassium ion transport"/>
    <property type="evidence" value="ECO:0007669"/>
    <property type="project" value="InterPro"/>
</dbReference>
<accession>A0A7V1K5A7</accession>
<dbReference type="EMBL" id="CP013015">
    <property type="protein sequence ID" value="AMM41808.1"/>
    <property type="molecule type" value="Genomic_DNA"/>
</dbReference>
<dbReference type="PROSITE" id="PS51202">
    <property type="entry name" value="RCK_C"/>
    <property type="match status" value="1"/>
</dbReference>
<name>A0A7V1K5A7_DESA2</name>
<dbReference type="KEGG" id="daw:HS1_002016"/>
<dbReference type="SUPFAM" id="SSF116726">
    <property type="entry name" value="TrkA C-terminal domain-like"/>
    <property type="match status" value="1"/>
</dbReference>
<dbReference type="InterPro" id="IPR036721">
    <property type="entry name" value="RCK_C_sf"/>
</dbReference>
<dbReference type="Pfam" id="PF02254">
    <property type="entry name" value="TrkA_N"/>
    <property type="match status" value="1"/>
</dbReference>
<evidence type="ECO:0000259" key="1">
    <source>
        <dbReference type="PROSITE" id="PS51201"/>
    </source>
</evidence>
<dbReference type="InterPro" id="IPR036291">
    <property type="entry name" value="NAD(P)-bd_dom_sf"/>
</dbReference>
<dbReference type="AlphaFoldDB" id="A0A7V1K5A7"/>
<dbReference type="PANTHER" id="PTHR43833:SF7">
    <property type="entry name" value="KTR SYSTEM POTASSIUM UPTAKE PROTEIN C"/>
    <property type="match status" value="1"/>
</dbReference>
<protein>
    <submittedName>
        <fullName evidence="3">Potassium transporter Trk</fullName>
    </submittedName>
</protein>
<dbReference type="OrthoDB" id="9776294at2"/>
<dbReference type="PROSITE" id="PS51201">
    <property type="entry name" value="RCK_N"/>
    <property type="match status" value="1"/>
</dbReference>
<dbReference type="Gene3D" id="3.40.50.720">
    <property type="entry name" value="NAD(P)-binding Rossmann-like Domain"/>
    <property type="match status" value="1"/>
</dbReference>
<dbReference type="RefSeq" id="WP_066064875.1">
    <property type="nucleotide sequence ID" value="NZ_CP013015.1"/>
</dbReference>
<dbReference type="Gene3D" id="3.30.70.1450">
    <property type="entry name" value="Regulator of K+ conductance, C-terminal domain"/>
    <property type="match status" value="1"/>
</dbReference>
<evidence type="ECO:0000259" key="2">
    <source>
        <dbReference type="PROSITE" id="PS51202"/>
    </source>
</evidence>
<organism evidence="3 4">
    <name type="scientific">Desulfofervidus auxilii</name>
    <dbReference type="NCBI Taxonomy" id="1621989"/>
    <lineage>
        <taxon>Bacteria</taxon>
        <taxon>Pseudomonadati</taxon>
        <taxon>Thermodesulfobacteriota</taxon>
        <taxon>Candidatus Desulfofervidia</taxon>
        <taxon>Candidatus Desulfofervidales</taxon>
        <taxon>Candidatus Desulfofervidaceae</taxon>
        <taxon>Candidatus Desulfofervidus</taxon>
    </lineage>
</organism>
<feature type="domain" description="RCK C-terminal" evidence="2">
    <location>
        <begin position="133"/>
        <end position="219"/>
    </location>
</feature>
<dbReference type="InterPro" id="IPR003148">
    <property type="entry name" value="RCK_N"/>
</dbReference>
<dbReference type="InterPro" id="IPR006037">
    <property type="entry name" value="RCK_C"/>
</dbReference>
<keyword evidence="4" id="KW-1185">Reference proteome</keyword>
<gene>
    <name evidence="3" type="ORF">HS1_002016</name>
</gene>
<proteinExistence type="predicted"/>
<dbReference type="GO" id="GO:0008324">
    <property type="term" value="F:monoatomic cation transmembrane transporter activity"/>
    <property type="evidence" value="ECO:0007669"/>
    <property type="project" value="InterPro"/>
</dbReference>
<reference evidence="3 4" key="1">
    <citation type="submission" date="2015-10" db="EMBL/GenBank/DDBJ databases">
        <title>Candidatus Desulfofervidus auxilii, a hydrogenotrophic sulfate-reducing bacterium involved in the thermophilic anaerobic oxidation of methane.</title>
        <authorList>
            <person name="Krukenberg V."/>
            <person name="Richter M."/>
            <person name="Wegener G."/>
        </authorList>
    </citation>
    <scope>NUCLEOTIDE SEQUENCE [LARGE SCALE GENOMIC DNA]</scope>
    <source>
        <strain evidence="3 4">HS1</strain>
    </source>
</reference>
<feature type="domain" description="RCK N-terminal" evidence="1">
    <location>
        <begin position="1"/>
        <end position="117"/>
    </location>
</feature>
<dbReference type="SUPFAM" id="SSF51735">
    <property type="entry name" value="NAD(P)-binding Rossmann-fold domains"/>
    <property type="match status" value="1"/>
</dbReference>
<dbReference type="InterPro" id="IPR050721">
    <property type="entry name" value="Trk_Ktr_HKT_K-transport"/>
</dbReference>
<dbReference type="Proteomes" id="UP000070560">
    <property type="component" value="Chromosome"/>
</dbReference>
<dbReference type="Pfam" id="PF02080">
    <property type="entry name" value="TrkA_C"/>
    <property type="match status" value="1"/>
</dbReference>
<evidence type="ECO:0000313" key="3">
    <source>
        <dbReference type="EMBL" id="AMM41808.1"/>
    </source>
</evidence>
<evidence type="ECO:0000313" key="4">
    <source>
        <dbReference type="Proteomes" id="UP000070560"/>
    </source>
</evidence>